<dbReference type="OrthoDB" id="9768187at2"/>
<evidence type="ECO:0000256" key="1">
    <source>
        <dbReference type="ARBA" id="ARBA00004141"/>
    </source>
</evidence>
<evidence type="ECO:0000256" key="4">
    <source>
        <dbReference type="ARBA" id="ARBA00022679"/>
    </source>
</evidence>
<keyword evidence="5 11" id="KW-0812">Transmembrane</keyword>
<comment type="pathway">
    <text evidence="11">Cell wall biogenesis; peptidoglycan biosynthesis.</text>
</comment>
<dbReference type="UniPathway" id="UPA00219"/>
<protein>
    <recommendedName>
        <fullName evidence="11">Peptidoglycan glycosyltransferase MrdB</fullName>
        <shortName evidence="11">PGT</shortName>
        <ecNumber evidence="11">2.4.99.28</ecNumber>
    </recommendedName>
    <alternativeName>
        <fullName evidence="11">Cell elongation protein RodA</fullName>
    </alternativeName>
    <alternativeName>
        <fullName evidence="11">Cell wall polymerase</fullName>
    </alternativeName>
    <alternativeName>
        <fullName evidence="11">Peptidoglycan polymerase</fullName>
        <shortName evidence="11">PG polymerase</shortName>
    </alternativeName>
</protein>
<dbReference type="GO" id="GO:0015648">
    <property type="term" value="F:lipid-linked peptidoglycan transporter activity"/>
    <property type="evidence" value="ECO:0007669"/>
    <property type="project" value="TreeGrafter"/>
</dbReference>
<comment type="subcellular location">
    <subcellularLocation>
        <location evidence="11">Cell inner membrane</location>
        <topology evidence="11">Multi-pass membrane protein</topology>
    </subcellularLocation>
    <subcellularLocation>
        <location evidence="1">Membrane</location>
        <topology evidence="1">Multi-pass membrane protein</topology>
    </subcellularLocation>
</comment>
<proteinExistence type="inferred from homology"/>
<dbReference type="EMBL" id="FNEJ01000002">
    <property type="protein sequence ID" value="SDI20453.1"/>
    <property type="molecule type" value="Genomic_DNA"/>
</dbReference>
<keyword evidence="13" id="KW-1185">Reference proteome</keyword>
<dbReference type="PANTHER" id="PTHR30474:SF1">
    <property type="entry name" value="PEPTIDOGLYCAN GLYCOSYLTRANSFERASE MRDB"/>
    <property type="match status" value="1"/>
</dbReference>
<dbReference type="AlphaFoldDB" id="A0A1G8INJ8"/>
<feature type="transmembrane region" description="Helical" evidence="11">
    <location>
        <begin position="286"/>
        <end position="310"/>
    </location>
</feature>
<evidence type="ECO:0000256" key="10">
    <source>
        <dbReference type="ARBA" id="ARBA00023316"/>
    </source>
</evidence>
<keyword evidence="3 11" id="KW-0328">Glycosyltransferase</keyword>
<keyword evidence="10 11" id="KW-0961">Cell wall biogenesis/degradation</keyword>
<dbReference type="HAMAP" id="MF_02079">
    <property type="entry name" value="PGT_RodA"/>
    <property type="match status" value="1"/>
</dbReference>
<dbReference type="Proteomes" id="UP000199093">
    <property type="component" value="Unassembled WGS sequence"/>
</dbReference>
<feature type="transmembrane region" description="Helical" evidence="11">
    <location>
        <begin position="56"/>
        <end position="76"/>
    </location>
</feature>
<feature type="transmembrane region" description="Helical" evidence="11">
    <location>
        <begin position="82"/>
        <end position="101"/>
    </location>
</feature>
<dbReference type="Pfam" id="PF01098">
    <property type="entry name" value="FTSW_RODA_SPOVE"/>
    <property type="match status" value="1"/>
</dbReference>
<evidence type="ECO:0000256" key="7">
    <source>
        <dbReference type="ARBA" id="ARBA00022984"/>
    </source>
</evidence>
<dbReference type="GO" id="GO:0032153">
    <property type="term" value="C:cell division site"/>
    <property type="evidence" value="ECO:0007669"/>
    <property type="project" value="TreeGrafter"/>
</dbReference>
<dbReference type="PROSITE" id="PS00428">
    <property type="entry name" value="FTSW_RODA_SPOVE"/>
    <property type="match status" value="1"/>
</dbReference>
<evidence type="ECO:0000313" key="13">
    <source>
        <dbReference type="Proteomes" id="UP000199093"/>
    </source>
</evidence>
<keyword evidence="6 11" id="KW-0133">Cell shape</keyword>
<evidence type="ECO:0000256" key="11">
    <source>
        <dbReference type="HAMAP-Rule" id="MF_02079"/>
    </source>
</evidence>
<dbReference type="GO" id="GO:0008360">
    <property type="term" value="P:regulation of cell shape"/>
    <property type="evidence" value="ECO:0007669"/>
    <property type="project" value="UniProtKB-KW"/>
</dbReference>
<dbReference type="EC" id="2.4.99.28" evidence="11"/>
<dbReference type="GO" id="GO:0005886">
    <property type="term" value="C:plasma membrane"/>
    <property type="evidence" value="ECO:0007669"/>
    <property type="project" value="UniProtKB-SubCell"/>
</dbReference>
<dbReference type="InterPro" id="IPR001182">
    <property type="entry name" value="FtsW/RodA"/>
</dbReference>
<keyword evidence="9 11" id="KW-0472">Membrane</keyword>
<feature type="transmembrane region" description="Helical" evidence="11">
    <location>
        <begin position="171"/>
        <end position="191"/>
    </location>
</feature>
<evidence type="ECO:0000256" key="3">
    <source>
        <dbReference type="ARBA" id="ARBA00022676"/>
    </source>
</evidence>
<dbReference type="GO" id="GO:0009252">
    <property type="term" value="P:peptidoglycan biosynthetic process"/>
    <property type="evidence" value="ECO:0007669"/>
    <property type="project" value="UniProtKB-UniRule"/>
</dbReference>
<feature type="transmembrane region" description="Helical" evidence="11">
    <location>
        <begin position="352"/>
        <end position="370"/>
    </location>
</feature>
<dbReference type="RefSeq" id="WP_089843051.1">
    <property type="nucleotide sequence ID" value="NZ_FNEJ01000002.1"/>
</dbReference>
<gene>
    <name evidence="11" type="primary">mrdB</name>
    <name evidence="11" type="synonym">rodA</name>
    <name evidence="12" type="ORF">SAMN04487993_100217</name>
</gene>
<keyword evidence="7 11" id="KW-0573">Peptidoglycan synthesis</keyword>
<dbReference type="InterPro" id="IPR011923">
    <property type="entry name" value="RodA/MrdB"/>
</dbReference>
<comment type="function">
    <text evidence="11">Peptidoglycan polymerase that is essential for cell wall elongation.</text>
</comment>
<sequence>MSYLEYTVKTTPSGWRKVLHLNWPLILLLSAVAGVGFLMLYSVAGGSLQPWAEPQMKRYGMGLAAMFVVAMVPIWLWRNLSVLAYLISLTLLVAVELFGAIGMGAQRWIDLGFMRLQPSELMKVALVMVLAAYYDWLPLRKTSSPIWVILPLLLILGPTALTLVQPDLGTALLLMTGGGLMMFLAGVHWAYFAVVLSAGAGTVWAVFESRGTPWQLLKDYQFRRIDTFLDPSTDPLGAGYHITQAKIAMGSGGWTGRGFMQGTQSRLNFLPEKHTDFIFNTLAEEFGFVGGISLLALYVLVLIFCIAAALQNRDRFSSLLTLGVGLTFFLYFAVNMSMVMGLAPVVGVPLPLVSYGGSAMLVLMIAFGLVQSAHIHRPR</sequence>
<comment type="similarity">
    <text evidence="11">Belongs to the SEDS family. MrdB/RodA subfamily.</text>
</comment>
<evidence type="ECO:0000256" key="5">
    <source>
        <dbReference type="ARBA" id="ARBA00022692"/>
    </source>
</evidence>
<dbReference type="GO" id="GO:0008955">
    <property type="term" value="F:peptidoglycan glycosyltransferase activity"/>
    <property type="evidence" value="ECO:0007669"/>
    <property type="project" value="UniProtKB-UniRule"/>
</dbReference>
<evidence type="ECO:0000256" key="2">
    <source>
        <dbReference type="ARBA" id="ARBA00022475"/>
    </source>
</evidence>
<dbReference type="STRING" id="555512.SAMN04487993_100217"/>
<accession>A0A1G8INJ8</accession>
<organism evidence="12 13">
    <name type="scientific">Salipiger marinus</name>
    <dbReference type="NCBI Taxonomy" id="555512"/>
    <lineage>
        <taxon>Bacteria</taxon>
        <taxon>Pseudomonadati</taxon>
        <taxon>Pseudomonadota</taxon>
        <taxon>Alphaproteobacteria</taxon>
        <taxon>Rhodobacterales</taxon>
        <taxon>Roseobacteraceae</taxon>
        <taxon>Salipiger</taxon>
    </lineage>
</organism>
<dbReference type="GO" id="GO:0071555">
    <property type="term" value="P:cell wall organization"/>
    <property type="evidence" value="ECO:0007669"/>
    <property type="project" value="UniProtKB-KW"/>
</dbReference>
<evidence type="ECO:0000313" key="12">
    <source>
        <dbReference type="EMBL" id="SDI20453.1"/>
    </source>
</evidence>
<comment type="catalytic activity">
    <reaction evidence="11">
        <text>[GlcNAc-(1-&gt;4)-Mur2Ac(oyl-L-Ala-gamma-D-Glu-L-Lys-D-Ala-D-Ala)](n)-di-trans,octa-cis-undecaprenyl diphosphate + beta-D-GlcNAc-(1-&gt;4)-Mur2Ac(oyl-L-Ala-gamma-D-Glu-L-Lys-D-Ala-D-Ala)-di-trans,octa-cis-undecaprenyl diphosphate = [GlcNAc-(1-&gt;4)-Mur2Ac(oyl-L-Ala-gamma-D-Glu-L-Lys-D-Ala-D-Ala)](n+1)-di-trans,octa-cis-undecaprenyl diphosphate + di-trans,octa-cis-undecaprenyl diphosphate + H(+)</text>
        <dbReference type="Rhea" id="RHEA:23708"/>
        <dbReference type="Rhea" id="RHEA-COMP:9602"/>
        <dbReference type="Rhea" id="RHEA-COMP:9603"/>
        <dbReference type="ChEBI" id="CHEBI:15378"/>
        <dbReference type="ChEBI" id="CHEBI:58405"/>
        <dbReference type="ChEBI" id="CHEBI:60033"/>
        <dbReference type="ChEBI" id="CHEBI:78435"/>
        <dbReference type="EC" id="2.4.99.28"/>
    </reaction>
</comment>
<feature type="transmembrane region" description="Helical" evidence="11">
    <location>
        <begin position="20"/>
        <end position="44"/>
    </location>
</feature>
<dbReference type="PANTHER" id="PTHR30474">
    <property type="entry name" value="CELL CYCLE PROTEIN"/>
    <property type="match status" value="1"/>
</dbReference>
<evidence type="ECO:0000256" key="6">
    <source>
        <dbReference type="ARBA" id="ARBA00022960"/>
    </source>
</evidence>
<name>A0A1G8INJ8_9RHOB</name>
<feature type="transmembrane region" description="Helical" evidence="11">
    <location>
        <begin position="145"/>
        <end position="164"/>
    </location>
</feature>
<keyword evidence="11" id="KW-0997">Cell inner membrane</keyword>
<dbReference type="GO" id="GO:0051301">
    <property type="term" value="P:cell division"/>
    <property type="evidence" value="ECO:0007669"/>
    <property type="project" value="InterPro"/>
</dbReference>
<keyword evidence="8 11" id="KW-1133">Transmembrane helix</keyword>
<dbReference type="InterPro" id="IPR018365">
    <property type="entry name" value="Cell_cycle_FtsW-rel_CS"/>
</dbReference>
<evidence type="ECO:0000256" key="8">
    <source>
        <dbReference type="ARBA" id="ARBA00022989"/>
    </source>
</evidence>
<keyword evidence="4 11" id="KW-0808">Transferase</keyword>
<reference evidence="12 13" key="1">
    <citation type="submission" date="2016-10" db="EMBL/GenBank/DDBJ databases">
        <authorList>
            <person name="de Groot N.N."/>
        </authorList>
    </citation>
    <scope>NUCLEOTIDE SEQUENCE [LARGE SCALE GENOMIC DNA]</scope>
    <source>
        <strain evidence="12 13">DSM 26424</strain>
    </source>
</reference>
<feature type="transmembrane region" description="Helical" evidence="11">
    <location>
        <begin position="322"/>
        <end position="346"/>
    </location>
</feature>
<evidence type="ECO:0000256" key="9">
    <source>
        <dbReference type="ARBA" id="ARBA00023136"/>
    </source>
</evidence>
<dbReference type="NCBIfam" id="TIGR02210">
    <property type="entry name" value="rodA_shape"/>
    <property type="match status" value="1"/>
</dbReference>
<keyword evidence="2 11" id="KW-1003">Cell membrane</keyword>